<protein>
    <submittedName>
        <fullName evidence="1">Uncharacterized protein</fullName>
    </submittedName>
</protein>
<evidence type="ECO:0000313" key="2">
    <source>
        <dbReference type="Proteomes" id="UP000004994"/>
    </source>
</evidence>
<proteinExistence type="predicted"/>
<sequence>MWDLGLPEGWKMLVTGCEGDPLIDRQVDLVKDTFTQGFYHGSEIIDPLKTKKFLLLVRKLISHFKGNVFVKL</sequence>
<accession>A0A3Q7I588</accession>
<keyword evidence="2" id="KW-1185">Reference proteome</keyword>
<dbReference type="EnsemblPlants" id="Solyc07g040898.1.1">
    <property type="protein sequence ID" value="Solyc07g040898.1.1"/>
    <property type="gene ID" value="Solyc07g040898.1"/>
</dbReference>
<organism evidence="1">
    <name type="scientific">Solanum lycopersicum</name>
    <name type="common">Tomato</name>
    <name type="synonym">Lycopersicon esculentum</name>
    <dbReference type="NCBI Taxonomy" id="4081"/>
    <lineage>
        <taxon>Eukaryota</taxon>
        <taxon>Viridiplantae</taxon>
        <taxon>Streptophyta</taxon>
        <taxon>Embryophyta</taxon>
        <taxon>Tracheophyta</taxon>
        <taxon>Spermatophyta</taxon>
        <taxon>Magnoliopsida</taxon>
        <taxon>eudicotyledons</taxon>
        <taxon>Gunneridae</taxon>
        <taxon>Pentapetalae</taxon>
        <taxon>asterids</taxon>
        <taxon>lamiids</taxon>
        <taxon>Solanales</taxon>
        <taxon>Solanaceae</taxon>
        <taxon>Solanoideae</taxon>
        <taxon>Solaneae</taxon>
        <taxon>Solanum</taxon>
        <taxon>Solanum subgen. Lycopersicon</taxon>
    </lineage>
</organism>
<evidence type="ECO:0000313" key="1">
    <source>
        <dbReference type="EnsemblPlants" id="Solyc07g040898.1.1"/>
    </source>
</evidence>
<dbReference type="InParanoid" id="A0A3Q7I588"/>
<name>A0A3Q7I588_SOLLC</name>
<dbReference type="AlphaFoldDB" id="A0A3Q7I588"/>
<dbReference type="Proteomes" id="UP000004994">
    <property type="component" value="Chromosome 7"/>
</dbReference>
<reference evidence="1" key="1">
    <citation type="journal article" date="2012" name="Nature">
        <title>The tomato genome sequence provides insights into fleshy fruit evolution.</title>
        <authorList>
            <consortium name="Tomato Genome Consortium"/>
        </authorList>
    </citation>
    <scope>NUCLEOTIDE SEQUENCE [LARGE SCALE GENOMIC DNA]</scope>
    <source>
        <strain evidence="1">cv. Heinz 1706</strain>
    </source>
</reference>
<dbReference type="Gramene" id="Solyc07g040898.1.1">
    <property type="protein sequence ID" value="Solyc07g040898.1.1"/>
    <property type="gene ID" value="Solyc07g040898.1"/>
</dbReference>
<dbReference type="STRING" id="4081.A0A3Q7I588"/>
<reference evidence="1" key="2">
    <citation type="submission" date="2019-01" db="UniProtKB">
        <authorList>
            <consortium name="EnsemblPlants"/>
        </authorList>
    </citation>
    <scope>IDENTIFICATION</scope>
    <source>
        <strain evidence="1">cv. Heinz 1706</strain>
    </source>
</reference>